<dbReference type="EMBL" id="JAHRIQ010042958">
    <property type="protein sequence ID" value="MEQ2235021.1"/>
    <property type="molecule type" value="Genomic_DNA"/>
</dbReference>
<dbReference type="Proteomes" id="UP001482620">
    <property type="component" value="Unassembled WGS sequence"/>
</dbReference>
<keyword evidence="2" id="KW-1185">Reference proteome</keyword>
<organism evidence="1 2">
    <name type="scientific">Ilyodon furcidens</name>
    <name type="common">goldbreast splitfin</name>
    <dbReference type="NCBI Taxonomy" id="33524"/>
    <lineage>
        <taxon>Eukaryota</taxon>
        <taxon>Metazoa</taxon>
        <taxon>Chordata</taxon>
        <taxon>Craniata</taxon>
        <taxon>Vertebrata</taxon>
        <taxon>Euteleostomi</taxon>
        <taxon>Actinopterygii</taxon>
        <taxon>Neopterygii</taxon>
        <taxon>Teleostei</taxon>
        <taxon>Neoteleostei</taxon>
        <taxon>Acanthomorphata</taxon>
        <taxon>Ovalentaria</taxon>
        <taxon>Atherinomorphae</taxon>
        <taxon>Cyprinodontiformes</taxon>
        <taxon>Goodeidae</taxon>
        <taxon>Ilyodon</taxon>
    </lineage>
</organism>
<accession>A0ABV0TQE6</accession>
<evidence type="ECO:0000313" key="1">
    <source>
        <dbReference type="EMBL" id="MEQ2235021.1"/>
    </source>
</evidence>
<sequence>MLVAQVSTQTPPPLLLESRVLFWCCAVRPASSIAESKMDECSQVSVSSRMQLALPVLFVATCSLSLLAGDLGSANKRLESGGLCGCFHSLASTPALWPHFCFCLLPPGKVIHGDPVTPSYVHRDLVCVNKLSCNTPFKTNSCFKQI</sequence>
<comment type="caution">
    <text evidence="1">The sequence shown here is derived from an EMBL/GenBank/DDBJ whole genome shotgun (WGS) entry which is preliminary data.</text>
</comment>
<reference evidence="1 2" key="1">
    <citation type="submission" date="2021-06" db="EMBL/GenBank/DDBJ databases">
        <authorList>
            <person name="Palmer J.M."/>
        </authorList>
    </citation>
    <scope>NUCLEOTIDE SEQUENCE [LARGE SCALE GENOMIC DNA]</scope>
    <source>
        <strain evidence="2">if_2019</strain>
        <tissue evidence="1">Muscle</tissue>
    </source>
</reference>
<evidence type="ECO:0000313" key="2">
    <source>
        <dbReference type="Proteomes" id="UP001482620"/>
    </source>
</evidence>
<protein>
    <submittedName>
        <fullName evidence="1">Uncharacterized protein</fullName>
    </submittedName>
</protein>
<proteinExistence type="predicted"/>
<gene>
    <name evidence="1" type="ORF">ILYODFUR_037372</name>
</gene>
<name>A0ABV0TQE6_9TELE</name>